<sequence length="89" mass="10501">MYQGKRIPGIVYLYIKAKLTHSSIVQRMDIDQMKDFPNFANCSIVKQTIDGRVICFLTKIKSIKKIDLCMASFRKKKLNFNLHIYHDKF</sequence>
<reference evidence="1" key="1">
    <citation type="thesis" date="2020" institute="ProQuest LLC" country="789 East Eisenhower Parkway, Ann Arbor, MI, USA">
        <title>Comparative Genomics and Chromosome Evolution.</title>
        <authorList>
            <person name="Mudd A.B."/>
        </authorList>
    </citation>
    <scope>NUCLEOTIDE SEQUENCE</scope>
    <source>
        <strain evidence="1">Female2</strain>
        <tissue evidence="1">Blood</tissue>
    </source>
</reference>
<accession>A0A8T2KHW1</accession>
<keyword evidence="2" id="KW-1185">Reference proteome</keyword>
<dbReference type="AlphaFoldDB" id="A0A8T2KHW1"/>
<evidence type="ECO:0000313" key="2">
    <source>
        <dbReference type="Proteomes" id="UP000812440"/>
    </source>
</evidence>
<dbReference type="Proteomes" id="UP000812440">
    <property type="component" value="Chromosome 1"/>
</dbReference>
<proteinExistence type="predicted"/>
<name>A0A8T2KHW1_9PIPI</name>
<dbReference type="EMBL" id="JAACNH010000001">
    <property type="protein sequence ID" value="KAG8456599.1"/>
    <property type="molecule type" value="Genomic_DNA"/>
</dbReference>
<evidence type="ECO:0000313" key="1">
    <source>
        <dbReference type="EMBL" id="KAG8456599.1"/>
    </source>
</evidence>
<comment type="caution">
    <text evidence="1">The sequence shown here is derived from an EMBL/GenBank/DDBJ whole genome shotgun (WGS) entry which is preliminary data.</text>
</comment>
<protein>
    <submittedName>
        <fullName evidence="1">Uncharacterized protein</fullName>
    </submittedName>
</protein>
<organism evidence="1 2">
    <name type="scientific">Hymenochirus boettgeri</name>
    <name type="common">Congo dwarf clawed frog</name>
    <dbReference type="NCBI Taxonomy" id="247094"/>
    <lineage>
        <taxon>Eukaryota</taxon>
        <taxon>Metazoa</taxon>
        <taxon>Chordata</taxon>
        <taxon>Craniata</taxon>
        <taxon>Vertebrata</taxon>
        <taxon>Euteleostomi</taxon>
        <taxon>Amphibia</taxon>
        <taxon>Batrachia</taxon>
        <taxon>Anura</taxon>
        <taxon>Pipoidea</taxon>
        <taxon>Pipidae</taxon>
        <taxon>Pipinae</taxon>
        <taxon>Hymenochirus</taxon>
    </lineage>
</organism>
<gene>
    <name evidence="1" type="ORF">GDO86_002396</name>
</gene>